<dbReference type="AlphaFoldDB" id="A0A645FE74"/>
<name>A0A645FE74_9ZZZZ</name>
<dbReference type="GO" id="GO:0003677">
    <property type="term" value="F:DNA binding"/>
    <property type="evidence" value="ECO:0007669"/>
    <property type="project" value="InterPro"/>
</dbReference>
<evidence type="ECO:0000259" key="1">
    <source>
        <dbReference type="Pfam" id="PF01609"/>
    </source>
</evidence>
<gene>
    <name evidence="2" type="ORF">SDC9_158091</name>
</gene>
<accession>A0A645FE74</accession>
<sequence>MNAAEKLYDLLGLDHIFKSSAREMGKVSLLKQALANTMAHPSSKRGMVQWLREACRSEVSVERMYRLMDTLCEREETVKRIIKSQTEGLFASKPTLILFDATTLYYESFKEDGLRQCGYSKDAKFKETQIIMALAATTEGLPLWYEIFPGKTWEGDSIKSFVSDWRRNVYEESGGVVAADSGMLTKKRASAYRRATLRSVRCIIGRNPGYAAI</sequence>
<reference evidence="2" key="1">
    <citation type="submission" date="2019-08" db="EMBL/GenBank/DDBJ databases">
        <authorList>
            <person name="Kucharzyk K."/>
            <person name="Murdoch R.W."/>
            <person name="Higgins S."/>
            <person name="Loffler F."/>
        </authorList>
    </citation>
    <scope>NUCLEOTIDE SEQUENCE</scope>
</reference>
<dbReference type="GO" id="GO:0006313">
    <property type="term" value="P:DNA transposition"/>
    <property type="evidence" value="ECO:0007669"/>
    <property type="project" value="InterPro"/>
</dbReference>
<protein>
    <recommendedName>
        <fullName evidence="1">Transposase IS4-like domain-containing protein</fullName>
    </recommendedName>
</protein>
<evidence type="ECO:0000313" key="2">
    <source>
        <dbReference type="EMBL" id="MPN10794.1"/>
    </source>
</evidence>
<comment type="caution">
    <text evidence="2">The sequence shown here is derived from an EMBL/GenBank/DDBJ whole genome shotgun (WGS) entry which is preliminary data.</text>
</comment>
<dbReference type="Pfam" id="PF01609">
    <property type="entry name" value="DDE_Tnp_1"/>
    <property type="match status" value="1"/>
</dbReference>
<organism evidence="2">
    <name type="scientific">bioreactor metagenome</name>
    <dbReference type="NCBI Taxonomy" id="1076179"/>
    <lineage>
        <taxon>unclassified sequences</taxon>
        <taxon>metagenomes</taxon>
        <taxon>ecological metagenomes</taxon>
    </lineage>
</organism>
<proteinExistence type="predicted"/>
<dbReference type="EMBL" id="VSSQ01056974">
    <property type="protein sequence ID" value="MPN10794.1"/>
    <property type="molecule type" value="Genomic_DNA"/>
</dbReference>
<feature type="domain" description="Transposase IS4-like" evidence="1">
    <location>
        <begin position="92"/>
        <end position="189"/>
    </location>
</feature>
<dbReference type="InterPro" id="IPR002559">
    <property type="entry name" value="Transposase_11"/>
</dbReference>
<dbReference type="GO" id="GO:0004803">
    <property type="term" value="F:transposase activity"/>
    <property type="evidence" value="ECO:0007669"/>
    <property type="project" value="InterPro"/>
</dbReference>